<gene>
    <name evidence="1" type="ORF">OCBIM_22039858mg</name>
</gene>
<name>A0A0L8G5U5_OCTBM</name>
<dbReference type="AlphaFoldDB" id="A0A0L8G5U5"/>
<proteinExistence type="predicted"/>
<organism evidence="1">
    <name type="scientific">Octopus bimaculoides</name>
    <name type="common">California two-spotted octopus</name>
    <dbReference type="NCBI Taxonomy" id="37653"/>
    <lineage>
        <taxon>Eukaryota</taxon>
        <taxon>Metazoa</taxon>
        <taxon>Spiralia</taxon>
        <taxon>Lophotrochozoa</taxon>
        <taxon>Mollusca</taxon>
        <taxon>Cephalopoda</taxon>
        <taxon>Coleoidea</taxon>
        <taxon>Octopodiformes</taxon>
        <taxon>Octopoda</taxon>
        <taxon>Incirrata</taxon>
        <taxon>Octopodidae</taxon>
        <taxon>Octopus</taxon>
    </lineage>
</organism>
<reference evidence="1" key="1">
    <citation type="submission" date="2015-07" db="EMBL/GenBank/DDBJ databases">
        <title>MeaNS - Measles Nucleotide Surveillance Program.</title>
        <authorList>
            <person name="Tran T."/>
            <person name="Druce J."/>
        </authorList>
    </citation>
    <scope>NUCLEOTIDE SEQUENCE</scope>
    <source>
        <strain evidence="1">UCB-OBI-ISO-001</strain>
        <tissue evidence="1">Gonad</tissue>
    </source>
</reference>
<sequence>MFLIIINISTLIHYGCADIPKIRMQLFWILSRLTNSSYFYLALIYKSISRSIHKVWCMNLNSNVRYFECKNFYSYHLYSNLELSLALSHAHIHTQTPITSC</sequence>
<accession>A0A0L8G5U5</accession>
<evidence type="ECO:0000313" key="1">
    <source>
        <dbReference type="EMBL" id="KOF72199.1"/>
    </source>
</evidence>
<protein>
    <submittedName>
        <fullName evidence="1">Uncharacterized protein</fullName>
    </submittedName>
</protein>
<dbReference type="EMBL" id="KQ423780">
    <property type="protein sequence ID" value="KOF72199.1"/>
    <property type="molecule type" value="Genomic_DNA"/>
</dbReference>